<feature type="region of interest" description="Disordered" evidence="1">
    <location>
        <begin position="59"/>
        <end position="78"/>
    </location>
</feature>
<dbReference type="EMBL" id="DF838154">
    <property type="protein sequence ID" value="GAT42640.1"/>
    <property type="molecule type" value="Genomic_DNA"/>
</dbReference>
<proteinExistence type="predicted"/>
<evidence type="ECO:0000313" key="3">
    <source>
        <dbReference type="Proteomes" id="UP000815677"/>
    </source>
</evidence>
<protein>
    <submittedName>
        <fullName evidence="2">Uncharacterized protein</fullName>
    </submittedName>
</protein>
<gene>
    <name evidence="2" type="ORF">MCHLO_00349</name>
</gene>
<evidence type="ECO:0000256" key="1">
    <source>
        <dbReference type="SAM" id="MobiDB-lite"/>
    </source>
</evidence>
<sequence>KNGKLMAPVKRFRFLPTPIIARHRASRPFPRHPAAFSALRIVSPSAGNPVNAHIPTSRRVGSAATAPPSPMTHSAHRASRRLRRVFEPRCVAIEPVCAGFDVRGRSGSFGDASSSTADGPVNAETPRRYGNTGDQSPTLEKRRYGFRTKWDTSACPAVAFSASTDFRAHSRPVPSIYLREFGATLHTLLIGACRPGESSVREFPDATDMIALIIGPAAQFSASPTKSRTSSSKLSMQKRDTASSKNGTRAADSGAVEEQDSEAESRLGMDLGAMSGGGGT</sequence>
<organism evidence="2 3">
    <name type="scientific">Mycena chlorophos</name>
    <name type="common">Agaric fungus</name>
    <name type="synonym">Agaricus chlorophos</name>
    <dbReference type="NCBI Taxonomy" id="658473"/>
    <lineage>
        <taxon>Eukaryota</taxon>
        <taxon>Fungi</taxon>
        <taxon>Dikarya</taxon>
        <taxon>Basidiomycota</taxon>
        <taxon>Agaricomycotina</taxon>
        <taxon>Agaricomycetes</taxon>
        <taxon>Agaricomycetidae</taxon>
        <taxon>Agaricales</taxon>
        <taxon>Marasmiineae</taxon>
        <taxon>Mycenaceae</taxon>
        <taxon>Mycena</taxon>
    </lineage>
</organism>
<accession>A0ABQ0KV20</accession>
<reference evidence="2" key="1">
    <citation type="submission" date="2014-09" db="EMBL/GenBank/DDBJ databases">
        <title>Genome sequence of the luminous mushroom Mycena chlorophos for searching fungal bioluminescence genes.</title>
        <authorList>
            <person name="Tanaka Y."/>
            <person name="Kasuga D."/>
            <person name="Oba Y."/>
            <person name="Hase S."/>
            <person name="Sato K."/>
            <person name="Oba Y."/>
            <person name="Sakakibara Y."/>
        </authorList>
    </citation>
    <scope>NUCLEOTIDE SEQUENCE</scope>
</reference>
<feature type="region of interest" description="Disordered" evidence="1">
    <location>
        <begin position="108"/>
        <end position="139"/>
    </location>
</feature>
<name>A0ABQ0KV20_MYCCL</name>
<feature type="non-terminal residue" evidence="2">
    <location>
        <position position="1"/>
    </location>
</feature>
<keyword evidence="3" id="KW-1185">Reference proteome</keyword>
<feature type="compositionally biased region" description="Low complexity" evidence="1">
    <location>
        <begin position="221"/>
        <end position="235"/>
    </location>
</feature>
<dbReference type="Proteomes" id="UP000815677">
    <property type="component" value="Unassembled WGS sequence"/>
</dbReference>
<evidence type="ECO:0000313" key="2">
    <source>
        <dbReference type="EMBL" id="GAT42640.1"/>
    </source>
</evidence>
<feature type="region of interest" description="Disordered" evidence="1">
    <location>
        <begin position="221"/>
        <end position="280"/>
    </location>
</feature>